<dbReference type="HOGENOM" id="CLU_3207732_0_0_1"/>
<proteinExistence type="predicted"/>
<sequence>MLPRQLKRSFGVLEIHGVGVGVGVDVDANTTDRARSGRLVEGSRK</sequence>
<reference evidence="1 2" key="1">
    <citation type="journal article" date="2012" name="Eukaryot. Cell">
        <title>Genome sequence of the fungus Glarea lozoyensis: the first genome sequence of a species from the Helotiaceae family.</title>
        <authorList>
            <person name="Youssar L."/>
            <person name="Gruening B.A."/>
            <person name="Erxleben A."/>
            <person name="Guenther S."/>
            <person name="Huettel W."/>
        </authorList>
    </citation>
    <scope>NUCLEOTIDE SEQUENCE [LARGE SCALE GENOMIC DNA]</scope>
    <source>
        <strain evidence="2">ATCC 74030 / MF5533</strain>
    </source>
</reference>
<name>H0EDT2_GLAL7</name>
<dbReference type="InParanoid" id="H0EDT2"/>
<dbReference type="AlphaFoldDB" id="H0EDT2"/>
<dbReference type="EMBL" id="AGUE01000010">
    <property type="protein sequence ID" value="EHL03322.1"/>
    <property type="molecule type" value="Genomic_DNA"/>
</dbReference>
<keyword evidence="2" id="KW-1185">Reference proteome</keyword>
<gene>
    <name evidence="1" type="ORF">M7I_0539</name>
</gene>
<protein>
    <submittedName>
        <fullName evidence="1">Uncharacterized protein</fullName>
    </submittedName>
</protein>
<comment type="caution">
    <text evidence="1">The sequence shown here is derived from an EMBL/GenBank/DDBJ whole genome shotgun (WGS) entry which is preliminary data.</text>
</comment>
<evidence type="ECO:0000313" key="1">
    <source>
        <dbReference type="EMBL" id="EHL03322.1"/>
    </source>
</evidence>
<organism evidence="1 2">
    <name type="scientific">Glarea lozoyensis (strain ATCC 74030 / MF5533)</name>
    <dbReference type="NCBI Taxonomy" id="1104152"/>
    <lineage>
        <taxon>Eukaryota</taxon>
        <taxon>Fungi</taxon>
        <taxon>Dikarya</taxon>
        <taxon>Ascomycota</taxon>
        <taxon>Pezizomycotina</taxon>
        <taxon>Leotiomycetes</taxon>
        <taxon>Helotiales</taxon>
        <taxon>Helotiaceae</taxon>
        <taxon>Glarea</taxon>
    </lineage>
</organism>
<accession>H0EDT2</accession>
<evidence type="ECO:0000313" key="2">
    <source>
        <dbReference type="Proteomes" id="UP000005446"/>
    </source>
</evidence>
<dbReference type="Proteomes" id="UP000005446">
    <property type="component" value="Unassembled WGS sequence"/>
</dbReference>